<name>A0A8J5VSN3_ZIZPA</name>
<proteinExistence type="predicted"/>
<reference evidence="3" key="1">
    <citation type="journal article" date="2021" name="bioRxiv">
        <title>Whole Genome Assembly and Annotation of Northern Wild Rice, Zizania palustris L., Supports a Whole Genome Duplication in the Zizania Genus.</title>
        <authorList>
            <person name="Haas M."/>
            <person name="Kono T."/>
            <person name="Macchietto M."/>
            <person name="Millas R."/>
            <person name="McGilp L."/>
            <person name="Shao M."/>
            <person name="Duquette J."/>
            <person name="Hirsch C.N."/>
            <person name="Kimball J."/>
        </authorList>
    </citation>
    <scope>NUCLEOTIDE SEQUENCE</scope>
    <source>
        <tissue evidence="3">Fresh leaf tissue</tissue>
    </source>
</reference>
<organism evidence="3 4">
    <name type="scientific">Zizania palustris</name>
    <name type="common">Northern wild rice</name>
    <dbReference type="NCBI Taxonomy" id="103762"/>
    <lineage>
        <taxon>Eukaryota</taxon>
        <taxon>Viridiplantae</taxon>
        <taxon>Streptophyta</taxon>
        <taxon>Embryophyta</taxon>
        <taxon>Tracheophyta</taxon>
        <taxon>Spermatophyta</taxon>
        <taxon>Magnoliopsida</taxon>
        <taxon>Liliopsida</taxon>
        <taxon>Poales</taxon>
        <taxon>Poaceae</taxon>
        <taxon>BOP clade</taxon>
        <taxon>Oryzoideae</taxon>
        <taxon>Oryzeae</taxon>
        <taxon>Zizaniinae</taxon>
        <taxon>Zizania</taxon>
    </lineage>
</organism>
<evidence type="ECO:0000313" key="4">
    <source>
        <dbReference type="Proteomes" id="UP000729402"/>
    </source>
</evidence>
<keyword evidence="2" id="KW-0472">Membrane</keyword>
<sequence>MTSPSPNFRFSASTFASRISSLASSVVTSASASFPSTAGGRRIPASLELTRQRIPTLVSPDSPQPPLENQKRMPRWWFGGESGRSHWSGRVRAYCPTILGYPSNLLCLLLLLLIAFWN</sequence>
<comment type="caution">
    <text evidence="3">The sequence shown here is derived from an EMBL/GenBank/DDBJ whole genome shotgun (WGS) entry which is preliminary data.</text>
</comment>
<accession>A0A8J5VSN3</accession>
<reference evidence="3" key="2">
    <citation type="submission" date="2021-02" db="EMBL/GenBank/DDBJ databases">
        <authorList>
            <person name="Kimball J.A."/>
            <person name="Haas M.W."/>
            <person name="Macchietto M."/>
            <person name="Kono T."/>
            <person name="Duquette J."/>
            <person name="Shao M."/>
        </authorList>
    </citation>
    <scope>NUCLEOTIDE SEQUENCE</scope>
    <source>
        <tissue evidence="3">Fresh leaf tissue</tissue>
    </source>
</reference>
<protein>
    <submittedName>
        <fullName evidence="3">Uncharacterized protein</fullName>
    </submittedName>
</protein>
<gene>
    <name evidence="3" type="ORF">GUJ93_ZPchr0001g32391</name>
</gene>
<keyword evidence="4" id="KW-1185">Reference proteome</keyword>
<dbReference type="Proteomes" id="UP000729402">
    <property type="component" value="Unassembled WGS sequence"/>
</dbReference>
<evidence type="ECO:0000256" key="1">
    <source>
        <dbReference type="SAM" id="MobiDB-lite"/>
    </source>
</evidence>
<keyword evidence="2" id="KW-1133">Transmembrane helix</keyword>
<dbReference type="AlphaFoldDB" id="A0A8J5VSN3"/>
<feature type="transmembrane region" description="Helical" evidence="2">
    <location>
        <begin position="98"/>
        <end position="117"/>
    </location>
</feature>
<evidence type="ECO:0000256" key="2">
    <source>
        <dbReference type="SAM" id="Phobius"/>
    </source>
</evidence>
<evidence type="ECO:0000313" key="3">
    <source>
        <dbReference type="EMBL" id="KAG8052894.1"/>
    </source>
</evidence>
<dbReference type="EMBL" id="JAAALK010000288">
    <property type="protein sequence ID" value="KAG8052894.1"/>
    <property type="molecule type" value="Genomic_DNA"/>
</dbReference>
<keyword evidence="2" id="KW-0812">Transmembrane</keyword>
<feature type="region of interest" description="Disordered" evidence="1">
    <location>
        <begin position="54"/>
        <end position="73"/>
    </location>
</feature>